<reference evidence="13" key="3">
    <citation type="submission" date="2025-09" db="UniProtKB">
        <authorList>
            <consortium name="Ensembl"/>
        </authorList>
    </citation>
    <scope>IDENTIFICATION</scope>
    <source>
        <strain evidence="13">broiler</strain>
    </source>
</reference>
<dbReference type="Pfam" id="PF14580">
    <property type="entry name" value="LRR_9"/>
    <property type="match status" value="1"/>
</dbReference>
<evidence type="ECO:0000256" key="9">
    <source>
        <dbReference type="ARBA" id="ARBA00025777"/>
    </source>
</evidence>
<keyword evidence="14" id="KW-1185">Reference proteome</keyword>
<sequence length="262" mass="29612">MEMKKRINLELRNQAPEEVTELVLDNCKSSNGEIEGLNDSFKELEFLSMANVQLTSLAKLPTLSKLRKLELSDNIISGGLEVLAERCPNLTYLNLSGNKIKDLGTVEALQNLKNLKSLDLFNCEITNLEDYRDSIFDLLQQITYLDGFDQEDNEAPDSEDDDDEGDEDDNDEDEDEAGPPGEYEEEDDEDDGGSDLGEGEEEEEVGLSYLMKEEIQDEDDDDDYVEEGGDEEEEDWCPPDLYAWLNGAVFGDVYLALEKLEF</sequence>
<reference evidence="13" key="1">
    <citation type="submission" date="2020-11" db="EMBL/GenBank/DDBJ databases">
        <title>Gallus gallus (Chicken) genome, bGalGal1, GRCg7b, maternal haplotype autosomes + Z &amp; W.</title>
        <authorList>
            <person name="Warren W."/>
            <person name="Formenti G."/>
            <person name="Fedrigo O."/>
            <person name="Haase B."/>
            <person name="Mountcastle J."/>
            <person name="Balacco J."/>
            <person name="Tracey A."/>
            <person name="Schneider V."/>
            <person name="Okimoto R."/>
            <person name="Cheng H."/>
            <person name="Hawken R."/>
            <person name="Howe K."/>
            <person name="Jarvis E.D."/>
        </authorList>
    </citation>
    <scope>NUCLEOTIDE SEQUENCE [LARGE SCALE GENOMIC DNA]</scope>
    <source>
        <strain evidence="13">Broiler</strain>
    </source>
</reference>
<dbReference type="SUPFAM" id="SSF52058">
    <property type="entry name" value="L domain-like"/>
    <property type="match status" value="1"/>
</dbReference>
<name>A0A8V1A936_CHICK</name>
<dbReference type="GO" id="GO:0006325">
    <property type="term" value="P:chromatin organization"/>
    <property type="evidence" value="ECO:0007669"/>
    <property type="project" value="UniProtKB-KW"/>
</dbReference>
<dbReference type="FunFam" id="3.80.10.10:FF:000003">
    <property type="entry name" value="Acidic leucine-rich nuclear phosphoprotein 32 family member A"/>
    <property type="match status" value="1"/>
</dbReference>
<dbReference type="GeneTree" id="ENSGT00950000182907"/>
<evidence type="ECO:0000256" key="12">
    <source>
        <dbReference type="SAM" id="MobiDB-lite"/>
    </source>
</evidence>
<evidence type="ECO:0000256" key="6">
    <source>
        <dbReference type="ARBA" id="ARBA00022853"/>
    </source>
</evidence>
<evidence type="ECO:0000313" key="13">
    <source>
        <dbReference type="Ensembl" id="ENSGALP00010042474.1"/>
    </source>
</evidence>
<keyword evidence="7" id="KW-0143">Chaperone</keyword>
<keyword evidence="4 11" id="KW-0433">Leucine-rich repeat</keyword>
<comment type="function">
    <text evidence="11">Multifunctional protein that is involved in the regulation of many processes.</text>
</comment>
<accession>A0A8V1A936</accession>
<evidence type="ECO:0000256" key="10">
    <source>
        <dbReference type="ARBA" id="ARBA00045721"/>
    </source>
</evidence>
<evidence type="ECO:0000256" key="5">
    <source>
        <dbReference type="ARBA" id="ARBA00022737"/>
    </source>
</evidence>
<dbReference type="InterPro" id="IPR045081">
    <property type="entry name" value="AN32"/>
</dbReference>
<evidence type="ECO:0000256" key="4">
    <source>
        <dbReference type="ARBA" id="ARBA00022614"/>
    </source>
</evidence>
<comment type="subcellular location">
    <subcellularLocation>
        <location evidence="2">Cytoplasm</location>
    </subcellularLocation>
    <subcellularLocation>
        <location evidence="1 11">Nucleus</location>
    </subcellularLocation>
</comment>
<dbReference type="OrthoDB" id="2160613at2759"/>
<dbReference type="GO" id="GO:0005634">
    <property type="term" value="C:nucleus"/>
    <property type="evidence" value="ECO:0007669"/>
    <property type="project" value="UniProtKB-SubCell"/>
</dbReference>
<evidence type="ECO:0000256" key="1">
    <source>
        <dbReference type="ARBA" id="ARBA00004123"/>
    </source>
</evidence>
<dbReference type="PROSITE" id="PS51450">
    <property type="entry name" value="LRR"/>
    <property type="match status" value="2"/>
</dbReference>
<feature type="region of interest" description="Disordered" evidence="12">
    <location>
        <begin position="147"/>
        <end position="238"/>
    </location>
</feature>
<keyword evidence="5" id="KW-0677">Repeat</keyword>
<evidence type="ECO:0000256" key="11">
    <source>
        <dbReference type="RuleBase" id="RU369103"/>
    </source>
</evidence>
<dbReference type="GO" id="GO:0005737">
    <property type="term" value="C:cytoplasm"/>
    <property type="evidence" value="ECO:0007669"/>
    <property type="project" value="UniProtKB-SubCell"/>
</dbReference>
<organism evidence="13 14">
    <name type="scientific">Gallus gallus</name>
    <name type="common">Chicken</name>
    <dbReference type="NCBI Taxonomy" id="9031"/>
    <lineage>
        <taxon>Eukaryota</taxon>
        <taxon>Metazoa</taxon>
        <taxon>Chordata</taxon>
        <taxon>Craniata</taxon>
        <taxon>Vertebrata</taxon>
        <taxon>Euteleostomi</taxon>
        <taxon>Archelosauria</taxon>
        <taxon>Archosauria</taxon>
        <taxon>Dinosauria</taxon>
        <taxon>Saurischia</taxon>
        <taxon>Theropoda</taxon>
        <taxon>Coelurosauria</taxon>
        <taxon>Aves</taxon>
        <taxon>Neognathae</taxon>
        <taxon>Galloanserae</taxon>
        <taxon>Galliformes</taxon>
        <taxon>Phasianidae</taxon>
        <taxon>Phasianinae</taxon>
        <taxon>Gallus</taxon>
    </lineage>
</organism>
<protein>
    <recommendedName>
        <fullName evidence="11">Acidic leucine-rich nuclear phosphoprotein 32 family member</fullName>
    </recommendedName>
</protein>
<gene>
    <name evidence="13" type="primary">ANP32E</name>
</gene>
<comment type="function">
    <text evidence="10">Histone chaperone that specifically mediates the genome-wide removal of histone H2A.Z/H2AZ1 from the nucleosome: removes H2A.Z/H2AZ1 from its normal sites of deposition, especially from enhancer and insulator regions. Not involved in deposition of H2A.Z/H2AZ1 in the nucleosome. May stabilize the evicted H2A.Z/H2AZ1-H2B dimer, thus shifting the equilibrium towards dissociation and the off-chromatin state. Inhibits activity of protein phosphatase 2A (PP2A). Does not inhibit protein phosphatase 1. May play a role in cerebellar development and synaptogenesis.</text>
</comment>
<keyword evidence="3" id="KW-0963">Cytoplasm</keyword>
<dbReference type="InterPro" id="IPR032675">
    <property type="entry name" value="LRR_dom_sf"/>
</dbReference>
<proteinExistence type="inferred from homology"/>
<feature type="compositionally biased region" description="Acidic residues" evidence="12">
    <location>
        <begin position="215"/>
        <end position="237"/>
    </location>
</feature>
<evidence type="ECO:0000256" key="3">
    <source>
        <dbReference type="ARBA" id="ARBA00022490"/>
    </source>
</evidence>
<dbReference type="InterPro" id="IPR001611">
    <property type="entry name" value="Leu-rich_rpt"/>
</dbReference>
<dbReference type="AlphaFoldDB" id="A0A8V1A936"/>
<dbReference type="PANTHER" id="PTHR11375:SF5">
    <property type="entry name" value="ACIDIC LEUCINE-RICH NUCLEAR PHOSPHOPROTEIN 32 FAMILY MEMBER E"/>
    <property type="match status" value="1"/>
</dbReference>
<evidence type="ECO:0000256" key="7">
    <source>
        <dbReference type="ARBA" id="ARBA00023186"/>
    </source>
</evidence>
<dbReference type="Proteomes" id="UP000000539">
    <property type="component" value="Chromosome 25"/>
</dbReference>
<dbReference type="PANTHER" id="PTHR11375">
    <property type="entry name" value="ACIDIC LEUCINE-RICH NUCLEAR PHOSPHOPROTEIN 32"/>
    <property type="match status" value="1"/>
</dbReference>
<evidence type="ECO:0000256" key="2">
    <source>
        <dbReference type="ARBA" id="ARBA00004496"/>
    </source>
</evidence>
<dbReference type="Ensembl" id="ENSGALT00010069032.1">
    <property type="protein sequence ID" value="ENSGALP00010042474.1"/>
    <property type="gene ID" value="ENSGALG00010028507.1"/>
</dbReference>
<reference evidence="13" key="2">
    <citation type="submission" date="2025-08" db="UniProtKB">
        <authorList>
            <consortium name="Ensembl"/>
        </authorList>
    </citation>
    <scope>IDENTIFICATION</scope>
    <source>
        <strain evidence="13">broiler</strain>
    </source>
</reference>
<dbReference type="Gene3D" id="3.80.10.10">
    <property type="entry name" value="Ribonuclease Inhibitor"/>
    <property type="match status" value="1"/>
</dbReference>
<evidence type="ECO:0000313" key="14">
    <source>
        <dbReference type="Proteomes" id="UP000000539"/>
    </source>
</evidence>
<evidence type="ECO:0000256" key="8">
    <source>
        <dbReference type="ARBA" id="ARBA00023242"/>
    </source>
</evidence>
<comment type="similarity">
    <text evidence="9 11">Belongs to the ANP32 family.</text>
</comment>
<keyword evidence="6" id="KW-0156">Chromatin regulator</keyword>
<feature type="compositionally biased region" description="Acidic residues" evidence="12">
    <location>
        <begin position="148"/>
        <end position="205"/>
    </location>
</feature>
<keyword evidence="8 11" id="KW-0539">Nucleus</keyword>